<dbReference type="InterPro" id="IPR018392">
    <property type="entry name" value="LysM"/>
</dbReference>
<name>A0A2T5G776_9BACL</name>
<dbReference type="AlphaFoldDB" id="A0A2T5G776"/>
<comment type="caution">
    <text evidence="3">The sequence shown here is derived from an EMBL/GenBank/DDBJ whole genome shotgun (WGS) entry which is preliminary data.</text>
</comment>
<dbReference type="SUPFAM" id="SSF54106">
    <property type="entry name" value="LysM domain"/>
    <property type="match status" value="1"/>
</dbReference>
<feature type="domain" description="LysM" evidence="2">
    <location>
        <begin position="2"/>
        <end position="45"/>
    </location>
</feature>
<proteinExistence type="predicted"/>
<reference evidence="3 4" key="1">
    <citation type="submission" date="2017-08" db="EMBL/GenBank/DDBJ databases">
        <title>Burning lignite coal seam in the remote Altai Mountains harbors a hydrogen-driven thermophilic microbial community.</title>
        <authorList>
            <person name="Kadnikov V.V."/>
            <person name="Mardanov A.V."/>
            <person name="Ivasenko D."/>
            <person name="Beletsky A.V."/>
            <person name="Karnachuk O.V."/>
            <person name="Ravin N.V."/>
        </authorList>
    </citation>
    <scope>NUCLEOTIDE SEQUENCE [LARGE SCALE GENOMIC DNA]</scope>
    <source>
        <strain evidence="3">AL31</strain>
    </source>
</reference>
<feature type="region of interest" description="Disordered" evidence="1">
    <location>
        <begin position="47"/>
        <end position="112"/>
    </location>
</feature>
<dbReference type="Pfam" id="PF01476">
    <property type="entry name" value="LysM"/>
    <property type="match status" value="1"/>
</dbReference>
<dbReference type="Gene3D" id="3.10.350.10">
    <property type="entry name" value="LysM domain"/>
    <property type="match status" value="1"/>
</dbReference>
<dbReference type="EMBL" id="PEBW01000003">
    <property type="protein sequence ID" value="PTQ52043.1"/>
    <property type="molecule type" value="Genomic_DNA"/>
</dbReference>
<dbReference type="InterPro" id="IPR036779">
    <property type="entry name" value="LysM_dom_sf"/>
</dbReference>
<organism evidence="3 4">
    <name type="scientific">Brockia lithotrophica</name>
    <dbReference type="NCBI Taxonomy" id="933949"/>
    <lineage>
        <taxon>Bacteria</taxon>
        <taxon>Bacillati</taxon>
        <taxon>Bacillota</taxon>
        <taxon>Bacilli</taxon>
        <taxon>Bacillales</taxon>
        <taxon>Bacillales Family X. Incertae Sedis</taxon>
        <taxon>Brockia</taxon>
    </lineage>
</organism>
<evidence type="ECO:0000313" key="4">
    <source>
        <dbReference type="Proteomes" id="UP000244016"/>
    </source>
</evidence>
<dbReference type="Proteomes" id="UP000244016">
    <property type="component" value="Unassembled WGS sequence"/>
</dbReference>
<protein>
    <recommendedName>
        <fullName evidence="2">LysM domain-containing protein</fullName>
    </recommendedName>
</protein>
<feature type="compositionally biased region" description="Low complexity" evidence="1">
    <location>
        <begin position="99"/>
        <end position="112"/>
    </location>
</feature>
<evidence type="ECO:0000256" key="1">
    <source>
        <dbReference type="SAM" id="MobiDB-lite"/>
    </source>
</evidence>
<sequence>MRIHIVQPDESWAAIAERYGTTPEEIRAYNGVAEADLHPGMKLKVPPLRSAAEGKDLAPAEGSSARAFSDAGEEDSGEAPTSKDGAASLSGPSEHPAQVGGPEPSAPSAALGEAGAAARAGVAEGSEAAARSLAGSAYVPVGGGTYGMGAGFPGFAPLAGGWHAPGLWCVPAHFPGFLPPGWPPVPGGGVGFRPPTTWPTPTEYVPGSFPGGSPAAGSVSPPSVGIPSWRPPEAGARAFWEGIARTSTVFAGPAFDEVVAQGGAGEGEEDEAFPKMLWGGDVEEA</sequence>
<evidence type="ECO:0000259" key="2">
    <source>
        <dbReference type="PROSITE" id="PS51782"/>
    </source>
</evidence>
<dbReference type="SMART" id="SM00257">
    <property type="entry name" value="LysM"/>
    <property type="match status" value="1"/>
</dbReference>
<gene>
    <name evidence="3" type="ORF">BLITH_1010</name>
</gene>
<dbReference type="PROSITE" id="PS51782">
    <property type="entry name" value="LYSM"/>
    <property type="match status" value="1"/>
</dbReference>
<accession>A0A2T5G776</accession>
<evidence type="ECO:0000313" key="3">
    <source>
        <dbReference type="EMBL" id="PTQ52043.1"/>
    </source>
</evidence>
<dbReference type="CDD" id="cd00118">
    <property type="entry name" value="LysM"/>
    <property type="match status" value="1"/>
</dbReference>